<dbReference type="PANTHER" id="PTHR36445:SF1">
    <property type="entry name" value="GTP CYCLOHYDROLASE MPTA"/>
    <property type="match status" value="1"/>
</dbReference>
<keyword evidence="1 2" id="KW-0378">Hydrolase</keyword>
<dbReference type="Proteomes" id="UP000229847">
    <property type="component" value="Unassembled WGS sequence"/>
</dbReference>
<dbReference type="AlphaFoldDB" id="A0A2H0BJD0"/>
<dbReference type="EMBL" id="PCSW01000036">
    <property type="protein sequence ID" value="PIP57793.1"/>
    <property type="molecule type" value="Genomic_DNA"/>
</dbReference>
<gene>
    <name evidence="2" type="primary">folE2</name>
    <name evidence="3" type="ORF">COX03_01235</name>
</gene>
<proteinExistence type="inferred from homology"/>
<comment type="caution">
    <text evidence="3">The sequence shown here is derived from an EMBL/GenBank/DDBJ whole genome shotgun (WGS) entry which is preliminary data.</text>
</comment>
<comment type="catalytic activity">
    <reaction evidence="2">
        <text>GTP + H2O = 7,8-dihydroneopterin 3'-triphosphate + formate + H(+)</text>
        <dbReference type="Rhea" id="RHEA:17473"/>
        <dbReference type="ChEBI" id="CHEBI:15377"/>
        <dbReference type="ChEBI" id="CHEBI:15378"/>
        <dbReference type="ChEBI" id="CHEBI:15740"/>
        <dbReference type="ChEBI" id="CHEBI:37565"/>
        <dbReference type="ChEBI" id="CHEBI:58462"/>
        <dbReference type="EC" id="3.5.4.16"/>
    </reaction>
</comment>
<dbReference type="Pfam" id="PF02649">
    <property type="entry name" value="GCHY-1"/>
    <property type="match status" value="1"/>
</dbReference>
<reference evidence="3 4" key="1">
    <citation type="submission" date="2017-09" db="EMBL/GenBank/DDBJ databases">
        <title>Depth-based differentiation of microbial function through sediment-hosted aquifers and enrichment of novel symbionts in the deep terrestrial subsurface.</title>
        <authorList>
            <person name="Probst A.J."/>
            <person name="Ladd B."/>
            <person name="Jarett J.K."/>
            <person name="Geller-Mcgrath D.E."/>
            <person name="Sieber C.M."/>
            <person name="Emerson J.B."/>
            <person name="Anantharaman K."/>
            <person name="Thomas B.C."/>
            <person name="Malmstrom R."/>
            <person name="Stieglmeier M."/>
            <person name="Klingl A."/>
            <person name="Woyke T."/>
            <person name="Ryan C.M."/>
            <person name="Banfield J.F."/>
        </authorList>
    </citation>
    <scope>NUCLEOTIDE SEQUENCE [LARGE SCALE GENOMIC DNA]</scope>
    <source>
        <strain evidence="3">CG22_combo_CG10-13_8_21_14_all_39_10</strain>
    </source>
</reference>
<sequence>MLNYNQSFNIMIMGKYMGAHLKDLQSQNDNRGISLELVGITKLALPLLIPSKNGDPKQVNALVSFFTDLPHHSRGTHMSRFVEILYRNRLNHLTFKALKKIASEAKKKLKAENAYLEVSFTYLIEKQSPVSKKYSFVDYECKTIFKVNCGDYEQRLIVKVPVLLLCPCSKAISKCNAHNQRAMVTVDADLIDKFWIEDLIKLVEKEGSCEVYPLLKRPDEKYVTEKSYENPKFVEDVVRDIALKLKNLASIRSFIVECESYESIHNHNAYARFTSNGVLRGGENANS</sequence>
<evidence type="ECO:0000256" key="1">
    <source>
        <dbReference type="ARBA" id="ARBA00022801"/>
    </source>
</evidence>
<dbReference type="PANTHER" id="PTHR36445">
    <property type="entry name" value="GTP CYCLOHYDROLASE MPTA"/>
    <property type="match status" value="1"/>
</dbReference>
<dbReference type="Gene3D" id="3.10.270.10">
    <property type="entry name" value="Urate Oxidase"/>
    <property type="match status" value="1"/>
</dbReference>
<dbReference type="HAMAP" id="MF_01527_B">
    <property type="entry name" value="GTP_cyclohydrol_B"/>
    <property type="match status" value="1"/>
</dbReference>
<comment type="pathway">
    <text evidence="2">Cofactor biosynthesis; 7,8-dihydroneopterin triphosphate biosynthesis; 7,8-dihydroneopterin triphosphate from GTP: step 1/1.</text>
</comment>
<evidence type="ECO:0000313" key="3">
    <source>
        <dbReference type="EMBL" id="PIP57793.1"/>
    </source>
</evidence>
<evidence type="ECO:0000256" key="2">
    <source>
        <dbReference type="HAMAP-Rule" id="MF_01527"/>
    </source>
</evidence>
<comment type="function">
    <text evidence="2">Converts GTP to 7,8-dihydroneopterin triphosphate.</text>
</comment>
<dbReference type="EC" id="3.5.4.16" evidence="2"/>
<dbReference type="NCBIfam" id="NF010200">
    <property type="entry name" value="PRK13674.1-1"/>
    <property type="match status" value="1"/>
</dbReference>
<feature type="site" description="May be catalytically important" evidence="2">
    <location>
        <position position="166"/>
    </location>
</feature>
<evidence type="ECO:0000313" key="4">
    <source>
        <dbReference type="Proteomes" id="UP000229847"/>
    </source>
</evidence>
<name>A0A2H0BJD0_9BACT</name>
<dbReference type="InterPro" id="IPR003801">
    <property type="entry name" value="GTP_cyclohydrolase_FolE2/MptA"/>
</dbReference>
<organism evidence="3 4">
    <name type="scientific">Candidatus Woesebacteria bacterium CG22_combo_CG10-13_8_21_14_all_39_10</name>
    <dbReference type="NCBI Taxonomy" id="1975059"/>
    <lineage>
        <taxon>Bacteria</taxon>
        <taxon>Candidatus Woeseibacteriota</taxon>
    </lineage>
</organism>
<protein>
    <recommendedName>
        <fullName evidence="2">GTP cyclohydrolase FolE2</fullName>
        <ecNumber evidence="2">3.5.4.16</ecNumber>
    </recommendedName>
</protein>
<comment type="similarity">
    <text evidence="2">Belongs to the GTP cyclohydrolase IV family.</text>
</comment>
<dbReference type="InterPro" id="IPR022838">
    <property type="entry name" value="GTP_cyclohydrolase_FolE2"/>
</dbReference>
<dbReference type="UniPathway" id="UPA00848">
    <property type="reaction ID" value="UER00151"/>
</dbReference>
<dbReference type="GO" id="GO:0003934">
    <property type="term" value="F:GTP cyclohydrolase I activity"/>
    <property type="evidence" value="ECO:0007669"/>
    <property type="project" value="UniProtKB-UniRule"/>
</dbReference>
<accession>A0A2H0BJD0</accession>
<dbReference type="GO" id="GO:0046654">
    <property type="term" value="P:tetrahydrofolate biosynthetic process"/>
    <property type="evidence" value="ECO:0007669"/>
    <property type="project" value="UniProtKB-UniRule"/>
</dbReference>